<keyword evidence="11" id="KW-1185">Reference proteome</keyword>
<evidence type="ECO:0000256" key="1">
    <source>
        <dbReference type="ARBA" id="ARBA00001974"/>
    </source>
</evidence>
<evidence type="ECO:0000256" key="2">
    <source>
        <dbReference type="ARBA" id="ARBA00010790"/>
    </source>
</evidence>
<organism evidence="10 11">
    <name type="scientific">Scytalidium lignicola</name>
    <name type="common">Hyphomycete</name>
    <dbReference type="NCBI Taxonomy" id="5539"/>
    <lineage>
        <taxon>Eukaryota</taxon>
        <taxon>Fungi</taxon>
        <taxon>Dikarya</taxon>
        <taxon>Ascomycota</taxon>
        <taxon>Pezizomycotina</taxon>
        <taxon>Leotiomycetes</taxon>
        <taxon>Leotiomycetes incertae sedis</taxon>
        <taxon>Scytalidium</taxon>
    </lineage>
</organism>
<feature type="domain" description="Glucose-methanol-choline oxidoreductase N-terminal" evidence="9">
    <location>
        <begin position="284"/>
        <end position="298"/>
    </location>
</feature>
<dbReference type="PROSITE" id="PS00623">
    <property type="entry name" value="GMC_OXRED_1"/>
    <property type="match status" value="1"/>
</dbReference>
<dbReference type="InterPro" id="IPR036188">
    <property type="entry name" value="FAD/NAD-bd_sf"/>
</dbReference>
<dbReference type="Pfam" id="PF05199">
    <property type="entry name" value="GMC_oxred_C"/>
    <property type="match status" value="1"/>
</dbReference>
<comment type="cofactor">
    <cofactor evidence="1 6">
        <name>FAD</name>
        <dbReference type="ChEBI" id="CHEBI:57692"/>
    </cofactor>
</comment>
<dbReference type="AlphaFoldDB" id="A0A3E2GU83"/>
<feature type="non-terminal residue" evidence="10">
    <location>
        <position position="1"/>
    </location>
</feature>
<dbReference type="OrthoDB" id="269227at2759"/>
<evidence type="ECO:0000259" key="9">
    <source>
        <dbReference type="PROSITE" id="PS00624"/>
    </source>
</evidence>
<dbReference type="Proteomes" id="UP000258309">
    <property type="component" value="Unassembled WGS sequence"/>
</dbReference>
<dbReference type="PROSITE" id="PS00624">
    <property type="entry name" value="GMC_OXRED_2"/>
    <property type="match status" value="1"/>
</dbReference>
<dbReference type="InterPro" id="IPR000172">
    <property type="entry name" value="GMC_OxRdtase_N"/>
</dbReference>
<comment type="similarity">
    <text evidence="2 7">Belongs to the GMC oxidoreductase family.</text>
</comment>
<sequence>MDNEHPTAEKFASSSYDYVIIGGGTAGLVLAARLTEDPSISVGVIEAGENRTDDPLVLIPGFHVKLYEDPKYDWMFKTVPQKYVRNTVHGWPRGRILGGSSAINYSMYSQASKRDIDNWEALGNPGWTWESLLPYYKKHETYTAPEEPVATILGSSAIDPILHGTSGPIQTSSPPIPHFVQDVWFETCKNLGLPAVDPRSGHSITGHNQLLMMDPKTRTRSYATTGYYLPNSKRPNLSLLTGSTANKIIFEQGDGKIIATGVEFTNNANTYTVHCTREVLLCAGTVQSPQLLELSGIGSRRLLEGLNIEVLADNPGVGENLQDHVLDGACFQTVEGIQTLDLFRDPEYANQAVAEFMTTGKGMFTSNSITGVASISYLDVLTVEEKKSAADQLNKLVDLSGPESGLNKQYRILKEMLLSPTDTAYALVPCAGGADFSSTESGAGLFSHQCPDTYFCIVANLQHPFSRGTVHIRSKNVNDHPVIDPAYLSHPLDLEILEKGMRHLKKVVQTEPLTSKLKDRGNVVMPGNEYFASGNWTAQVKQNLGTQWHPIGTCAMLPRADRGVVDHNLKVYGVQNLRVVDASIFPLHVQGNICSLVYAVAERAADLIKKESGTG</sequence>
<dbReference type="Gene3D" id="3.50.50.60">
    <property type="entry name" value="FAD/NAD(P)-binding domain"/>
    <property type="match status" value="1"/>
</dbReference>
<dbReference type="SUPFAM" id="SSF51905">
    <property type="entry name" value="FAD/NAD(P)-binding domain"/>
    <property type="match status" value="1"/>
</dbReference>
<feature type="non-terminal residue" evidence="10">
    <location>
        <position position="615"/>
    </location>
</feature>
<dbReference type="PANTHER" id="PTHR11552:SF201">
    <property type="entry name" value="GLUCOSE-METHANOL-CHOLINE OXIDOREDUCTASE N-TERMINAL DOMAIN-CONTAINING PROTEIN"/>
    <property type="match status" value="1"/>
</dbReference>
<evidence type="ECO:0000313" key="11">
    <source>
        <dbReference type="Proteomes" id="UP000258309"/>
    </source>
</evidence>
<evidence type="ECO:0000259" key="8">
    <source>
        <dbReference type="PROSITE" id="PS00623"/>
    </source>
</evidence>
<dbReference type="InterPro" id="IPR012132">
    <property type="entry name" value="GMC_OxRdtase"/>
</dbReference>
<keyword evidence="4 6" id="KW-0274">FAD</keyword>
<dbReference type="InterPro" id="IPR007867">
    <property type="entry name" value="GMC_OxRtase_C"/>
</dbReference>
<evidence type="ECO:0000256" key="4">
    <source>
        <dbReference type="ARBA" id="ARBA00022827"/>
    </source>
</evidence>
<proteinExistence type="inferred from homology"/>
<dbReference type="PANTHER" id="PTHR11552">
    <property type="entry name" value="GLUCOSE-METHANOL-CHOLINE GMC OXIDOREDUCTASE"/>
    <property type="match status" value="1"/>
</dbReference>
<dbReference type="GO" id="GO:0050660">
    <property type="term" value="F:flavin adenine dinucleotide binding"/>
    <property type="evidence" value="ECO:0007669"/>
    <property type="project" value="InterPro"/>
</dbReference>
<comment type="caution">
    <text evidence="10">The sequence shown here is derived from an EMBL/GenBank/DDBJ whole genome shotgun (WGS) entry which is preliminary data.</text>
</comment>
<dbReference type="PIRSF" id="PIRSF000137">
    <property type="entry name" value="Alcohol_oxidase"/>
    <property type="match status" value="1"/>
</dbReference>
<protein>
    <recommendedName>
        <fullName evidence="8 9">Glucose-methanol-choline oxidoreductase N-terminal domain-containing protein</fullName>
    </recommendedName>
</protein>
<feature type="domain" description="Glucose-methanol-choline oxidoreductase N-terminal" evidence="8">
    <location>
        <begin position="94"/>
        <end position="117"/>
    </location>
</feature>
<dbReference type="Gene3D" id="3.30.560.10">
    <property type="entry name" value="Glucose Oxidase, domain 3"/>
    <property type="match status" value="1"/>
</dbReference>
<feature type="binding site" evidence="6">
    <location>
        <begin position="548"/>
        <end position="549"/>
    </location>
    <ligand>
        <name>FAD</name>
        <dbReference type="ChEBI" id="CHEBI:57692"/>
    </ligand>
</feature>
<dbReference type="EMBL" id="NCSJ02000419">
    <property type="protein sequence ID" value="RFU24646.1"/>
    <property type="molecule type" value="Genomic_DNA"/>
</dbReference>
<keyword evidence="5" id="KW-0560">Oxidoreductase</keyword>
<dbReference type="GO" id="GO:0016614">
    <property type="term" value="F:oxidoreductase activity, acting on CH-OH group of donors"/>
    <property type="evidence" value="ECO:0007669"/>
    <property type="project" value="InterPro"/>
</dbReference>
<evidence type="ECO:0000256" key="5">
    <source>
        <dbReference type="ARBA" id="ARBA00023002"/>
    </source>
</evidence>
<evidence type="ECO:0000256" key="7">
    <source>
        <dbReference type="RuleBase" id="RU003968"/>
    </source>
</evidence>
<accession>A0A3E2GU83</accession>
<evidence type="ECO:0000256" key="3">
    <source>
        <dbReference type="ARBA" id="ARBA00022630"/>
    </source>
</evidence>
<dbReference type="Pfam" id="PF00732">
    <property type="entry name" value="GMC_oxred_N"/>
    <property type="match status" value="1"/>
</dbReference>
<keyword evidence="3 7" id="KW-0285">Flavoprotein</keyword>
<evidence type="ECO:0000313" key="10">
    <source>
        <dbReference type="EMBL" id="RFU24646.1"/>
    </source>
</evidence>
<name>A0A3E2GU83_SCYLI</name>
<gene>
    <name evidence="10" type="ORF">B7463_g11689</name>
</gene>
<dbReference type="SUPFAM" id="SSF54373">
    <property type="entry name" value="FAD-linked reductases, C-terminal domain"/>
    <property type="match status" value="1"/>
</dbReference>
<evidence type="ECO:0000256" key="6">
    <source>
        <dbReference type="PIRSR" id="PIRSR000137-2"/>
    </source>
</evidence>
<reference evidence="10 11" key="1">
    <citation type="submission" date="2018-05" db="EMBL/GenBank/DDBJ databases">
        <title>Draft genome sequence of Scytalidium lignicola DSM 105466, a ubiquitous saprotrophic fungus.</title>
        <authorList>
            <person name="Buettner E."/>
            <person name="Gebauer A.M."/>
            <person name="Hofrichter M."/>
            <person name="Liers C."/>
            <person name="Kellner H."/>
        </authorList>
    </citation>
    <scope>NUCLEOTIDE SEQUENCE [LARGE SCALE GENOMIC DNA]</scope>
    <source>
        <strain evidence="10 11">DSM 105466</strain>
    </source>
</reference>
<dbReference type="STRING" id="5539.A0A3E2GU83"/>